<dbReference type="PANTHER" id="PTHR38459">
    <property type="entry name" value="PROPHAGE BACTOPRENOL-LINKED GLUCOSE TRANSLOCASE HOMOLOG"/>
    <property type="match status" value="1"/>
</dbReference>
<sequence>MVKNEKLRYLISGIIGFGVDLLILLFLIEVIFNDSQGPKIISLIYSSKLISSIIGQSVSFTINRYWTFNSITEHVYRQVVKMIMIFMLNIFIASILYSLYFDVLDLLLKGEQGGNSLTATISNFATSATQMILNFFFYKYFVFRQKYI</sequence>
<gene>
    <name evidence="8" type="ORF">KC669_00235</name>
</gene>
<name>A0A955RL13_9BACT</name>
<evidence type="ECO:0000256" key="5">
    <source>
        <dbReference type="ARBA" id="ARBA00023136"/>
    </source>
</evidence>
<comment type="caution">
    <text evidence="8">The sequence shown here is derived from an EMBL/GenBank/DDBJ whole genome shotgun (WGS) entry which is preliminary data.</text>
</comment>
<evidence type="ECO:0000256" key="3">
    <source>
        <dbReference type="ARBA" id="ARBA00022692"/>
    </source>
</evidence>
<feature type="transmembrane region" description="Helical" evidence="6">
    <location>
        <begin position="7"/>
        <end position="28"/>
    </location>
</feature>
<evidence type="ECO:0000313" key="9">
    <source>
        <dbReference type="Proteomes" id="UP000714915"/>
    </source>
</evidence>
<dbReference type="InterPro" id="IPR051401">
    <property type="entry name" value="GtrA_CellWall_Glycosyl"/>
</dbReference>
<evidence type="ECO:0000256" key="2">
    <source>
        <dbReference type="ARBA" id="ARBA00009399"/>
    </source>
</evidence>
<evidence type="ECO:0000256" key="4">
    <source>
        <dbReference type="ARBA" id="ARBA00022989"/>
    </source>
</evidence>
<dbReference type="PANTHER" id="PTHR38459:SF1">
    <property type="entry name" value="PROPHAGE BACTOPRENOL-LINKED GLUCOSE TRANSLOCASE HOMOLOG"/>
    <property type="match status" value="1"/>
</dbReference>
<dbReference type="Pfam" id="PF04138">
    <property type="entry name" value="GtrA_DPMS_TM"/>
    <property type="match status" value="1"/>
</dbReference>
<accession>A0A955RL13</accession>
<feature type="transmembrane region" description="Helical" evidence="6">
    <location>
        <begin position="83"/>
        <end position="101"/>
    </location>
</feature>
<keyword evidence="4 6" id="KW-1133">Transmembrane helix</keyword>
<proteinExistence type="inferred from homology"/>
<comment type="subcellular location">
    <subcellularLocation>
        <location evidence="1">Membrane</location>
        <topology evidence="1">Multi-pass membrane protein</topology>
    </subcellularLocation>
</comment>
<dbReference type="GO" id="GO:0005886">
    <property type="term" value="C:plasma membrane"/>
    <property type="evidence" value="ECO:0007669"/>
    <property type="project" value="TreeGrafter"/>
</dbReference>
<dbReference type="InterPro" id="IPR007267">
    <property type="entry name" value="GtrA_DPMS_TM"/>
</dbReference>
<feature type="domain" description="GtrA/DPMS transmembrane" evidence="7">
    <location>
        <begin position="8"/>
        <end position="143"/>
    </location>
</feature>
<evidence type="ECO:0000256" key="1">
    <source>
        <dbReference type="ARBA" id="ARBA00004141"/>
    </source>
</evidence>
<keyword evidence="5 6" id="KW-0472">Membrane</keyword>
<evidence type="ECO:0000259" key="7">
    <source>
        <dbReference type="Pfam" id="PF04138"/>
    </source>
</evidence>
<reference evidence="8" key="2">
    <citation type="journal article" date="2021" name="Microbiome">
        <title>Successional dynamics and alternative stable states in a saline activated sludge microbial community over 9 years.</title>
        <authorList>
            <person name="Wang Y."/>
            <person name="Ye J."/>
            <person name="Ju F."/>
            <person name="Liu L."/>
            <person name="Boyd J.A."/>
            <person name="Deng Y."/>
            <person name="Parks D.H."/>
            <person name="Jiang X."/>
            <person name="Yin X."/>
            <person name="Woodcroft B.J."/>
            <person name="Tyson G.W."/>
            <person name="Hugenholtz P."/>
            <person name="Polz M.F."/>
            <person name="Zhang T."/>
        </authorList>
    </citation>
    <scope>NUCLEOTIDE SEQUENCE</scope>
    <source>
        <strain evidence="8">HKST-UBA09</strain>
    </source>
</reference>
<feature type="transmembrane region" description="Helical" evidence="6">
    <location>
        <begin position="40"/>
        <end position="62"/>
    </location>
</feature>
<organism evidence="8 9">
    <name type="scientific">Candidatus Dojkabacteria bacterium</name>
    <dbReference type="NCBI Taxonomy" id="2099670"/>
    <lineage>
        <taxon>Bacteria</taxon>
        <taxon>Candidatus Dojkabacteria</taxon>
    </lineage>
</organism>
<reference evidence="8" key="1">
    <citation type="submission" date="2020-04" db="EMBL/GenBank/DDBJ databases">
        <authorList>
            <person name="Zhang T."/>
        </authorList>
    </citation>
    <scope>NUCLEOTIDE SEQUENCE</scope>
    <source>
        <strain evidence="8">HKST-UBA09</strain>
    </source>
</reference>
<evidence type="ECO:0000313" key="8">
    <source>
        <dbReference type="EMBL" id="MCA9386441.1"/>
    </source>
</evidence>
<dbReference type="AlphaFoldDB" id="A0A955RL13"/>
<keyword evidence="3 6" id="KW-0812">Transmembrane</keyword>
<evidence type="ECO:0000256" key="6">
    <source>
        <dbReference type="SAM" id="Phobius"/>
    </source>
</evidence>
<dbReference type="EMBL" id="JAGQLF010000002">
    <property type="protein sequence ID" value="MCA9386441.1"/>
    <property type="molecule type" value="Genomic_DNA"/>
</dbReference>
<feature type="transmembrane region" description="Helical" evidence="6">
    <location>
        <begin position="121"/>
        <end position="142"/>
    </location>
</feature>
<protein>
    <submittedName>
        <fullName evidence="8">GtrA family protein</fullName>
    </submittedName>
</protein>
<comment type="similarity">
    <text evidence="2">Belongs to the GtrA family.</text>
</comment>
<dbReference type="Proteomes" id="UP000714915">
    <property type="component" value="Unassembled WGS sequence"/>
</dbReference>
<dbReference type="GO" id="GO:0000271">
    <property type="term" value="P:polysaccharide biosynthetic process"/>
    <property type="evidence" value="ECO:0007669"/>
    <property type="project" value="InterPro"/>
</dbReference>